<dbReference type="EMBL" id="VTPC01008487">
    <property type="protein sequence ID" value="KAF2892785.1"/>
    <property type="molecule type" value="Genomic_DNA"/>
</dbReference>
<evidence type="ECO:0000313" key="2">
    <source>
        <dbReference type="Proteomes" id="UP000801492"/>
    </source>
</evidence>
<dbReference type="OrthoDB" id="271226at2759"/>
<dbReference type="AlphaFoldDB" id="A0A8K0G5V7"/>
<sequence>MAGEGFLQEPMGELLKETIIIEKNLTFEEASRCLNTLGKDESGMRYAYLMITATDRKLTNISTILNFKHVLFVDVSGNFLNLESLQVLVDMPYMILLKAERNRVESAALLVMPFLQVLCLNKNQILETCDINQPMLEYLELN</sequence>
<keyword evidence="2" id="KW-1185">Reference proteome</keyword>
<dbReference type="Proteomes" id="UP000801492">
    <property type="component" value="Unassembled WGS sequence"/>
</dbReference>
<evidence type="ECO:0000313" key="1">
    <source>
        <dbReference type="EMBL" id="KAF2892785.1"/>
    </source>
</evidence>
<feature type="non-terminal residue" evidence="1">
    <location>
        <position position="1"/>
    </location>
</feature>
<comment type="caution">
    <text evidence="1">The sequence shown here is derived from an EMBL/GenBank/DDBJ whole genome shotgun (WGS) entry which is preliminary data.</text>
</comment>
<organism evidence="1 2">
    <name type="scientific">Ignelater luminosus</name>
    <name type="common">Cucubano</name>
    <name type="synonym">Pyrophorus luminosus</name>
    <dbReference type="NCBI Taxonomy" id="2038154"/>
    <lineage>
        <taxon>Eukaryota</taxon>
        <taxon>Metazoa</taxon>
        <taxon>Ecdysozoa</taxon>
        <taxon>Arthropoda</taxon>
        <taxon>Hexapoda</taxon>
        <taxon>Insecta</taxon>
        <taxon>Pterygota</taxon>
        <taxon>Neoptera</taxon>
        <taxon>Endopterygota</taxon>
        <taxon>Coleoptera</taxon>
        <taxon>Polyphaga</taxon>
        <taxon>Elateriformia</taxon>
        <taxon>Elateroidea</taxon>
        <taxon>Elateridae</taxon>
        <taxon>Agrypninae</taxon>
        <taxon>Pyrophorini</taxon>
        <taxon>Ignelater</taxon>
    </lineage>
</organism>
<protein>
    <submittedName>
        <fullName evidence="1">Uncharacterized protein</fullName>
    </submittedName>
</protein>
<gene>
    <name evidence="1" type="ORF">ILUMI_13387</name>
</gene>
<accession>A0A8K0G5V7</accession>
<name>A0A8K0G5V7_IGNLU</name>
<proteinExistence type="predicted"/>
<reference evidence="1" key="1">
    <citation type="submission" date="2019-08" db="EMBL/GenBank/DDBJ databases">
        <title>The genome of the North American firefly Photinus pyralis.</title>
        <authorList>
            <consortium name="Photinus pyralis genome working group"/>
            <person name="Fallon T.R."/>
            <person name="Sander Lower S.E."/>
            <person name="Weng J.-K."/>
        </authorList>
    </citation>
    <scope>NUCLEOTIDE SEQUENCE</scope>
    <source>
        <strain evidence="1">TRF0915ILg1</strain>
        <tissue evidence="1">Whole body</tissue>
    </source>
</reference>
<dbReference type="SUPFAM" id="SSF52058">
    <property type="entry name" value="L domain-like"/>
    <property type="match status" value="1"/>
</dbReference>